<evidence type="ECO:0000313" key="1">
    <source>
        <dbReference type="EMBL" id="KZS14355.1"/>
    </source>
</evidence>
<protein>
    <submittedName>
        <fullName evidence="1">Uncharacterized protein</fullName>
    </submittedName>
</protein>
<reference evidence="1 2" key="1">
    <citation type="submission" date="2016-03" db="EMBL/GenBank/DDBJ databases">
        <title>EvidentialGene: Evidence-directed Construction of Genes on Genomes.</title>
        <authorList>
            <person name="Gilbert D.G."/>
            <person name="Choi J.-H."/>
            <person name="Mockaitis K."/>
            <person name="Colbourne J."/>
            <person name="Pfrender M."/>
        </authorList>
    </citation>
    <scope>NUCLEOTIDE SEQUENCE [LARGE SCALE GENOMIC DNA]</scope>
    <source>
        <strain evidence="1 2">Xinb3</strain>
        <tissue evidence="1">Complete organism</tissue>
    </source>
</reference>
<keyword evidence="2" id="KW-1185">Reference proteome</keyword>
<organism evidence="1 2">
    <name type="scientific">Daphnia magna</name>
    <dbReference type="NCBI Taxonomy" id="35525"/>
    <lineage>
        <taxon>Eukaryota</taxon>
        <taxon>Metazoa</taxon>
        <taxon>Ecdysozoa</taxon>
        <taxon>Arthropoda</taxon>
        <taxon>Crustacea</taxon>
        <taxon>Branchiopoda</taxon>
        <taxon>Diplostraca</taxon>
        <taxon>Cladocera</taxon>
        <taxon>Anomopoda</taxon>
        <taxon>Daphniidae</taxon>
        <taxon>Daphnia</taxon>
    </lineage>
</organism>
<dbReference type="AlphaFoldDB" id="A0A164XLF7"/>
<sequence length="42" mass="4780">MNPSPLFFPLRKADNNKIGKTEFPTRLPFINHSLGSFSFPSK</sequence>
<accession>A0A164XLF7</accession>
<gene>
    <name evidence="1" type="ORF">APZ42_020338</name>
</gene>
<dbReference type="EMBL" id="LRGB01000966">
    <property type="protein sequence ID" value="KZS14355.1"/>
    <property type="molecule type" value="Genomic_DNA"/>
</dbReference>
<dbReference type="Proteomes" id="UP000076858">
    <property type="component" value="Unassembled WGS sequence"/>
</dbReference>
<comment type="caution">
    <text evidence="1">The sequence shown here is derived from an EMBL/GenBank/DDBJ whole genome shotgun (WGS) entry which is preliminary data.</text>
</comment>
<proteinExistence type="predicted"/>
<evidence type="ECO:0000313" key="2">
    <source>
        <dbReference type="Proteomes" id="UP000076858"/>
    </source>
</evidence>
<name>A0A164XLF7_9CRUS</name>